<feature type="region of interest" description="Disordered" evidence="1">
    <location>
        <begin position="245"/>
        <end position="318"/>
    </location>
</feature>
<reference evidence="3" key="2">
    <citation type="submission" date="2021-09" db="EMBL/GenBank/DDBJ databases">
        <authorList>
            <person name="Jia N."/>
            <person name="Wang J."/>
            <person name="Shi W."/>
            <person name="Du L."/>
            <person name="Sun Y."/>
            <person name="Zhan W."/>
            <person name="Jiang J."/>
            <person name="Wang Q."/>
            <person name="Zhang B."/>
            <person name="Ji P."/>
            <person name="Sakyi L.B."/>
            <person name="Cui X."/>
            <person name="Yuan T."/>
            <person name="Jiang B."/>
            <person name="Yang W."/>
            <person name="Lam T.T.-Y."/>
            <person name="Chang Q."/>
            <person name="Ding S."/>
            <person name="Wang X."/>
            <person name="Zhu J."/>
            <person name="Ruan X."/>
            <person name="Zhao L."/>
            <person name="Wei J."/>
            <person name="Que T."/>
            <person name="Du C."/>
            <person name="Cheng J."/>
            <person name="Dai P."/>
            <person name="Han X."/>
            <person name="Huang E."/>
            <person name="Gao Y."/>
            <person name="Liu J."/>
            <person name="Shao H."/>
            <person name="Ye R."/>
            <person name="Li L."/>
            <person name="Wei W."/>
            <person name="Wang X."/>
            <person name="Wang C."/>
            <person name="Huo Q."/>
            <person name="Li W."/>
            <person name="Guo W."/>
            <person name="Chen H."/>
            <person name="Chen S."/>
            <person name="Zhou L."/>
            <person name="Zhou L."/>
            <person name="Ni X."/>
            <person name="Tian J."/>
            <person name="Zhou Y."/>
            <person name="Sheng Y."/>
            <person name="Liu T."/>
            <person name="Pan Y."/>
            <person name="Xia L."/>
            <person name="Li J."/>
            <person name="Zhao F."/>
            <person name="Cao W."/>
        </authorList>
    </citation>
    <scope>NUCLEOTIDE SEQUENCE</scope>
    <source>
        <strain evidence="3">Rsan-2018</strain>
        <tissue evidence="3">Larvae</tissue>
    </source>
</reference>
<reference evidence="3" key="1">
    <citation type="journal article" date="2020" name="Cell">
        <title>Large-Scale Comparative Analyses of Tick Genomes Elucidate Their Genetic Diversity and Vector Capacities.</title>
        <authorList>
            <consortium name="Tick Genome and Microbiome Consortium (TIGMIC)"/>
            <person name="Jia N."/>
            <person name="Wang J."/>
            <person name="Shi W."/>
            <person name="Du L."/>
            <person name="Sun Y."/>
            <person name="Zhan W."/>
            <person name="Jiang J.F."/>
            <person name="Wang Q."/>
            <person name="Zhang B."/>
            <person name="Ji P."/>
            <person name="Bell-Sakyi L."/>
            <person name="Cui X.M."/>
            <person name="Yuan T.T."/>
            <person name="Jiang B.G."/>
            <person name="Yang W.F."/>
            <person name="Lam T.T."/>
            <person name="Chang Q.C."/>
            <person name="Ding S.J."/>
            <person name="Wang X.J."/>
            <person name="Zhu J.G."/>
            <person name="Ruan X.D."/>
            <person name="Zhao L."/>
            <person name="Wei J.T."/>
            <person name="Ye R.Z."/>
            <person name="Que T.C."/>
            <person name="Du C.H."/>
            <person name="Zhou Y.H."/>
            <person name="Cheng J.X."/>
            <person name="Dai P.F."/>
            <person name="Guo W.B."/>
            <person name="Han X.H."/>
            <person name="Huang E.J."/>
            <person name="Li L.F."/>
            <person name="Wei W."/>
            <person name="Gao Y.C."/>
            <person name="Liu J.Z."/>
            <person name="Shao H.Z."/>
            <person name="Wang X."/>
            <person name="Wang C.C."/>
            <person name="Yang T.C."/>
            <person name="Huo Q.B."/>
            <person name="Li W."/>
            <person name="Chen H.Y."/>
            <person name="Chen S.E."/>
            <person name="Zhou L.G."/>
            <person name="Ni X.B."/>
            <person name="Tian J.H."/>
            <person name="Sheng Y."/>
            <person name="Liu T."/>
            <person name="Pan Y.S."/>
            <person name="Xia L.Y."/>
            <person name="Li J."/>
            <person name="Zhao F."/>
            <person name="Cao W.C."/>
        </authorList>
    </citation>
    <scope>NUCLEOTIDE SEQUENCE</scope>
    <source>
        <strain evidence="3">Rsan-2018</strain>
    </source>
</reference>
<sequence>MHMVTFGEDLQKSFGRQGKTLSLKFAFSLGMPVIDVLDYVHSYEYIHALADMEESSVLGCFRKDNGNNLYLQDFGFAYRYTQNGKRKEYMDDRTKVHYGTIEFVCRDVRIGAHSRKSDAKLLVYNVFQWISCRLPWKDNLMDPEHVSEQRNKLMENMPLLMSKCLPHGNIPCSITKLLQYAVPIKFEDSEHYKRRNRVSQKGIHTACFKPRSGLRFMPPRTQRRKWFSPKKPMLQEIILAEDSMGESGDENVMEKSQQSKVATTPATTPLWKRKHRSPAVTKSASWPHGVVKLEPKRKPVKKNAASSLSGWTCCKGSR</sequence>
<protein>
    <recommendedName>
        <fullName evidence="2">Protein kinase domain-containing protein</fullName>
    </recommendedName>
</protein>
<dbReference type="GO" id="GO:0005524">
    <property type="term" value="F:ATP binding"/>
    <property type="evidence" value="ECO:0007669"/>
    <property type="project" value="InterPro"/>
</dbReference>
<keyword evidence="4" id="KW-1185">Reference proteome</keyword>
<name>A0A9D4TBU0_RHISA</name>
<gene>
    <name evidence="3" type="ORF">HPB52_022233</name>
</gene>
<evidence type="ECO:0000256" key="1">
    <source>
        <dbReference type="SAM" id="MobiDB-lite"/>
    </source>
</evidence>
<feature type="domain" description="Protein kinase" evidence="2">
    <location>
        <begin position="1"/>
        <end position="227"/>
    </location>
</feature>
<dbReference type="Gene3D" id="1.10.510.10">
    <property type="entry name" value="Transferase(Phosphotransferase) domain 1"/>
    <property type="match status" value="1"/>
</dbReference>
<dbReference type="InterPro" id="IPR050235">
    <property type="entry name" value="CK1_Ser-Thr_kinase"/>
</dbReference>
<dbReference type="AlphaFoldDB" id="A0A9D4TBU0"/>
<dbReference type="PROSITE" id="PS50011">
    <property type="entry name" value="PROTEIN_KINASE_DOM"/>
    <property type="match status" value="1"/>
</dbReference>
<dbReference type="VEuPathDB" id="VectorBase:RSAN_051215"/>
<dbReference type="SUPFAM" id="SSF56112">
    <property type="entry name" value="Protein kinase-like (PK-like)"/>
    <property type="match status" value="1"/>
</dbReference>
<comment type="caution">
    <text evidence="3">The sequence shown here is derived from an EMBL/GenBank/DDBJ whole genome shotgun (WGS) entry which is preliminary data.</text>
</comment>
<dbReference type="GO" id="GO:0004672">
    <property type="term" value="F:protein kinase activity"/>
    <property type="evidence" value="ECO:0007669"/>
    <property type="project" value="InterPro"/>
</dbReference>
<evidence type="ECO:0000259" key="2">
    <source>
        <dbReference type="PROSITE" id="PS50011"/>
    </source>
</evidence>
<feature type="compositionally biased region" description="Polar residues" evidence="1">
    <location>
        <begin position="254"/>
        <end position="267"/>
    </location>
</feature>
<dbReference type="InterPro" id="IPR011009">
    <property type="entry name" value="Kinase-like_dom_sf"/>
</dbReference>
<dbReference type="EMBL" id="JABSTV010001245">
    <property type="protein sequence ID" value="KAH7984535.1"/>
    <property type="molecule type" value="Genomic_DNA"/>
</dbReference>
<evidence type="ECO:0000313" key="4">
    <source>
        <dbReference type="Proteomes" id="UP000821837"/>
    </source>
</evidence>
<proteinExistence type="predicted"/>
<dbReference type="PANTHER" id="PTHR11909">
    <property type="entry name" value="CASEIN KINASE-RELATED"/>
    <property type="match status" value="1"/>
</dbReference>
<accession>A0A9D4TBU0</accession>
<dbReference type="Proteomes" id="UP000821837">
    <property type="component" value="Chromosome 1"/>
</dbReference>
<dbReference type="InterPro" id="IPR000719">
    <property type="entry name" value="Prot_kinase_dom"/>
</dbReference>
<organism evidence="3 4">
    <name type="scientific">Rhipicephalus sanguineus</name>
    <name type="common">Brown dog tick</name>
    <name type="synonym">Ixodes sanguineus</name>
    <dbReference type="NCBI Taxonomy" id="34632"/>
    <lineage>
        <taxon>Eukaryota</taxon>
        <taxon>Metazoa</taxon>
        <taxon>Ecdysozoa</taxon>
        <taxon>Arthropoda</taxon>
        <taxon>Chelicerata</taxon>
        <taxon>Arachnida</taxon>
        <taxon>Acari</taxon>
        <taxon>Parasitiformes</taxon>
        <taxon>Ixodida</taxon>
        <taxon>Ixodoidea</taxon>
        <taxon>Ixodidae</taxon>
        <taxon>Rhipicephalinae</taxon>
        <taxon>Rhipicephalus</taxon>
        <taxon>Rhipicephalus</taxon>
    </lineage>
</organism>
<evidence type="ECO:0000313" key="3">
    <source>
        <dbReference type="EMBL" id="KAH7984535.1"/>
    </source>
</evidence>